<dbReference type="Proteomes" id="UP001378960">
    <property type="component" value="Unassembled WGS sequence"/>
</dbReference>
<keyword evidence="2" id="KW-1185">Reference proteome</keyword>
<name>A0AAV5R9Z2_PICKL</name>
<protein>
    <submittedName>
        <fullName evidence="1">Ribosome biosynthesis protein</fullName>
    </submittedName>
</protein>
<dbReference type="InterPro" id="IPR052436">
    <property type="entry name" value="LTO1_adapter"/>
</dbReference>
<dbReference type="AlphaFoldDB" id="A0AAV5R9Z2"/>
<sequence length="180" mass="20682">MSDIIHKSPKNTTQDLDIDFDSLLNLEESFYQESYDEAFKIGEEHSFRDGKLLGIQTGFQRFILIGALKKASNLLMEINNAKLSKENKDDNPKIEKYLSSLSNILSLINEFYKDSLINVTNTPEDVDIYEKNIKTIRSKSKILFSQLGEKSFYPEIENNCKEIAGEIPTTQINGQEDNMW</sequence>
<dbReference type="PANTHER" id="PTHR28532">
    <property type="entry name" value="GEO13458P1"/>
    <property type="match status" value="1"/>
</dbReference>
<accession>A0AAV5R9Z2</accession>
<proteinExistence type="predicted"/>
<evidence type="ECO:0000313" key="1">
    <source>
        <dbReference type="EMBL" id="GMM48038.1"/>
    </source>
</evidence>
<gene>
    <name evidence="1" type="ORF">DAPK24_046360</name>
</gene>
<dbReference type="EMBL" id="BTGB01000009">
    <property type="protein sequence ID" value="GMM48038.1"/>
    <property type="molecule type" value="Genomic_DNA"/>
</dbReference>
<comment type="caution">
    <text evidence="1">The sequence shown here is derived from an EMBL/GenBank/DDBJ whole genome shotgun (WGS) entry which is preliminary data.</text>
</comment>
<reference evidence="1 2" key="1">
    <citation type="journal article" date="2023" name="Elife">
        <title>Identification of key yeast species and microbe-microbe interactions impacting larval growth of Drosophila in the wild.</title>
        <authorList>
            <person name="Mure A."/>
            <person name="Sugiura Y."/>
            <person name="Maeda R."/>
            <person name="Honda K."/>
            <person name="Sakurai N."/>
            <person name="Takahashi Y."/>
            <person name="Watada M."/>
            <person name="Katoh T."/>
            <person name="Gotoh A."/>
            <person name="Gotoh Y."/>
            <person name="Taniguchi I."/>
            <person name="Nakamura K."/>
            <person name="Hayashi T."/>
            <person name="Katayama T."/>
            <person name="Uemura T."/>
            <person name="Hattori Y."/>
        </authorList>
    </citation>
    <scope>NUCLEOTIDE SEQUENCE [LARGE SCALE GENOMIC DNA]</scope>
    <source>
        <strain evidence="1 2">PK-24</strain>
    </source>
</reference>
<organism evidence="1 2">
    <name type="scientific">Pichia kluyveri</name>
    <name type="common">Yeast</name>
    <dbReference type="NCBI Taxonomy" id="36015"/>
    <lineage>
        <taxon>Eukaryota</taxon>
        <taxon>Fungi</taxon>
        <taxon>Dikarya</taxon>
        <taxon>Ascomycota</taxon>
        <taxon>Saccharomycotina</taxon>
        <taxon>Pichiomycetes</taxon>
        <taxon>Pichiales</taxon>
        <taxon>Pichiaceae</taxon>
        <taxon>Pichia</taxon>
    </lineage>
</organism>
<dbReference type="PANTHER" id="PTHR28532:SF1">
    <property type="entry name" value="ORAL CANCER OVEREXPRESSED 1"/>
    <property type="match status" value="1"/>
</dbReference>
<evidence type="ECO:0000313" key="2">
    <source>
        <dbReference type="Proteomes" id="UP001378960"/>
    </source>
</evidence>